<organism evidence="1 2">
    <name type="scientific">Tetradesmus obliquus</name>
    <name type="common">Green alga</name>
    <name type="synonym">Acutodesmus obliquus</name>
    <dbReference type="NCBI Taxonomy" id="3088"/>
    <lineage>
        <taxon>Eukaryota</taxon>
        <taxon>Viridiplantae</taxon>
        <taxon>Chlorophyta</taxon>
        <taxon>core chlorophytes</taxon>
        <taxon>Chlorophyceae</taxon>
        <taxon>CS clade</taxon>
        <taxon>Sphaeropleales</taxon>
        <taxon>Scenedesmaceae</taxon>
        <taxon>Tetradesmus</taxon>
    </lineage>
</organism>
<gene>
    <name evidence="1" type="ORF">OEZ85_011741</name>
</gene>
<dbReference type="PANTHER" id="PTHR31047">
    <property type="entry name" value="MEIOTICALLY UP-REGULATED GENE 157 PROTEIN"/>
    <property type="match status" value="1"/>
</dbReference>
<dbReference type="Proteomes" id="UP001244341">
    <property type="component" value="Chromosome 3b"/>
</dbReference>
<name>A0ABY8TR83_TETOB</name>
<dbReference type="Gene3D" id="1.50.10.10">
    <property type="match status" value="1"/>
</dbReference>
<evidence type="ECO:0000313" key="1">
    <source>
        <dbReference type="EMBL" id="WIA11638.1"/>
    </source>
</evidence>
<keyword evidence="2" id="KW-1185">Reference proteome</keyword>
<sequence>MASYFPRINKRPGMRLVLEGAIRAQSYFILQDPWANAYNPKYIPPSIISKYDRQLGRGGWVWTRNFELDSVAYFFNFLWNYHQSPGVWQPGQLLMEPLVHDAVVTMLQLLEVEQHHEQRSPYRYSELEREGLGPPCGYTGMVWSAFRASDDPQKYSYNIPDNMYLWGALARLAKLNAATWQDSYIAATTQRLMNDVHEGITKHGIVEVQPGVRMYAYEVDGLGKTLVDFDDPNLPSLLALPLLGYELYDQQVYATTRTRILSPANPYFFSGSELRGLGSPHTDSQFVWPLATAVEALTSNSTAQQAELLRMLLKMAFGNGLVHESVHVSSISRFTRPEFGWANAMLVVAVESLLGVDCDAEAEVHRLAGIAQREGHEARMPANKGRDIPQYYEQLEAGIIHE</sequence>
<reference evidence="1 2" key="1">
    <citation type="submission" date="2023-05" db="EMBL/GenBank/DDBJ databases">
        <title>A 100% complete, gapless, phased diploid assembly of the Scenedesmus obliquus UTEX 3031 genome.</title>
        <authorList>
            <person name="Biondi T.C."/>
            <person name="Hanschen E.R."/>
            <person name="Kwon T."/>
            <person name="Eng W."/>
            <person name="Kruse C.P.S."/>
            <person name="Koehler S.I."/>
            <person name="Kunde Y."/>
            <person name="Gleasner C.D."/>
            <person name="You Mak K.T."/>
            <person name="Polle J."/>
            <person name="Hovde B.T."/>
            <person name="Starkenburg S.R."/>
        </authorList>
    </citation>
    <scope>NUCLEOTIDE SEQUENCE [LARGE SCALE GENOMIC DNA]</scope>
    <source>
        <strain evidence="1 2">DOE0152z</strain>
    </source>
</reference>
<proteinExistence type="predicted"/>
<dbReference type="PIRSF" id="PIRSF028846">
    <property type="entry name" value="UCP028846"/>
    <property type="match status" value="1"/>
</dbReference>
<dbReference type="InterPro" id="IPR012341">
    <property type="entry name" value="6hp_glycosidase-like_sf"/>
</dbReference>
<dbReference type="PANTHER" id="PTHR31047:SF0">
    <property type="entry name" value="MEIOTICALLY UP-REGULATED GENE 157 PROTEIN"/>
    <property type="match status" value="1"/>
</dbReference>
<evidence type="ECO:0000313" key="2">
    <source>
        <dbReference type="Proteomes" id="UP001244341"/>
    </source>
</evidence>
<accession>A0ABY8TR83</accession>
<dbReference type="EMBL" id="CP126210">
    <property type="protein sequence ID" value="WIA11638.1"/>
    <property type="molecule type" value="Genomic_DNA"/>
</dbReference>
<protein>
    <recommendedName>
        <fullName evidence="3">Glycosyl hydrolase family 63 C-terminal domain-containing protein</fullName>
    </recommendedName>
</protein>
<dbReference type="SMART" id="SM01149">
    <property type="entry name" value="DUF1237"/>
    <property type="match status" value="1"/>
</dbReference>
<evidence type="ECO:0008006" key="3">
    <source>
        <dbReference type="Google" id="ProtNLM"/>
    </source>
</evidence>
<dbReference type="InterPro" id="IPR008313">
    <property type="entry name" value="GH125"/>
</dbReference>
<dbReference type="InterPro" id="IPR008928">
    <property type="entry name" value="6-hairpin_glycosidase_sf"/>
</dbReference>
<dbReference type="Pfam" id="PF06824">
    <property type="entry name" value="Glyco_hydro_125"/>
    <property type="match status" value="1"/>
</dbReference>
<dbReference type="SUPFAM" id="SSF48208">
    <property type="entry name" value="Six-hairpin glycosidases"/>
    <property type="match status" value="1"/>
</dbReference>